<dbReference type="RefSeq" id="WP_165106955.1">
    <property type="nucleotide sequence ID" value="NZ_JAAKYA010000045.1"/>
</dbReference>
<dbReference type="AlphaFoldDB" id="A0A6M1RHL4"/>
<feature type="domain" description="Methyltransferase type 12" evidence="1">
    <location>
        <begin position="49"/>
        <end position="145"/>
    </location>
</feature>
<dbReference type="CDD" id="cd02440">
    <property type="entry name" value="AdoMet_MTases"/>
    <property type="match status" value="1"/>
</dbReference>
<evidence type="ECO:0000313" key="3">
    <source>
        <dbReference type="Proteomes" id="UP000477311"/>
    </source>
</evidence>
<dbReference type="Pfam" id="PF08242">
    <property type="entry name" value="Methyltransf_12"/>
    <property type="match status" value="1"/>
</dbReference>
<gene>
    <name evidence="2" type="ORF">G4L39_06900</name>
</gene>
<name>A0A6M1RHL4_9BACT</name>
<reference evidence="2 3" key="1">
    <citation type="submission" date="2020-02" db="EMBL/GenBank/DDBJ databases">
        <title>Draft genome sequence of Limisphaera ngatamarikiensis NGM72.4T, a thermophilic Verrucomicrobia grouped in subdivision 3.</title>
        <authorList>
            <person name="Carere C.R."/>
            <person name="Steen J."/>
            <person name="Hugenholtz P."/>
            <person name="Stott M.B."/>
        </authorList>
    </citation>
    <scope>NUCLEOTIDE SEQUENCE [LARGE SCALE GENOMIC DNA]</scope>
    <source>
        <strain evidence="2 3">NGM72.4</strain>
    </source>
</reference>
<dbReference type="InterPro" id="IPR029063">
    <property type="entry name" value="SAM-dependent_MTases_sf"/>
</dbReference>
<dbReference type="SUPFAM" id="SSF53335">
    <property type="entry name" value="S-adenosyl-L-methionine-dependent methyltransferases"/>
    <property type="match status" value="1"/>
</dbReference>
<protein>
    <submittedName>
        <fullName evidence="2">Class I SAM-dependent methyltransferase</fullName>
    </submittedName>
</protein>
<dbReference type="GO" id="GO:0032259">
    <property type="term" value="P:methylation"/>
    <property type="evidence" value="ECO:0007669"/>
    <property type="project" value="UniProtKB-KW"/>
</dbReference>
<dbReference type="GO" id="GO:0008168">
    <property type="term" value="F:methyltransferase activity"/>
    <property type="evidence" value="ECO:0007669"/>
    <property type="project" value="UniProtKB-KW"/>
</dbReference>
<dbReference type="Proteomes" id="UP000477311">
    <property type="component" value="Unassembled WGS sequence"/>
</dbReference>
<dbReference type="PANTHER" id="PTHR43861">
    <property type="entry name" value="TRANS-ACONITATE 2-METHYLTRANSFERASE-RELATED"/>
    <property type="match status" value="1"/>
</dbReference>
<evidence type="ECO:0000259" key="1">
    <source>
        <dbReference type="Pfam" id="PF08242"/>
    </source>
</evidence>
<sequence>MKRVPEPELMTETEQARAYAQADFSEPHSRYVELFLQTFPDRPRRASVLDLGCGPGDVTRRFARACPHYRFLGVDGSPAMLRLARRLTAREPDLHQRIRYRLGRLPQARIPRGPYDIIVATSFLHHLPDPMVLWHAIRKYGRPGTLVLVADLRRPRSPAHARQLVQRYAAGEPRVLQRDFYRSLLAAFTPSEVRQQLRAAQLHTLTVRVISDRHLLVTGRLPD</sequence>
<comment type="caution">
    <text evidence="2">The sequence shown here is derived from an EMBL/GenBank/DDBJ whole genome shotgun (WGS) entry which is preliminary data.</text>
</comment>
<keyword evidence="2" id="KW-0489">Methyltransferase</keyword>
<dbReference type="InterPro" id="IPR013217">
    <property type="entry name" value="Methyltransf_12"/>
</dbReference>
<dbReference type="Gene3D" id="3.40.50.150">
    <property type="entry name" value="Vaccinia Virus protein VP39"/>
    <property type="match status" value="1"/>
</dbReference>
<keyword evidence="2" id="KW-0808">Transferase</keyword>
<proteinExistence type="predicted"/>
<keyword evidence="3" id="KW-1185">Reference proteome</keyword>
<organism evidence="2 3">
    <name type="scientific">Limisphaera ngatamarikiensis</name>
    <dbReference type="NCBI Taxonomy" id="1324935"/>
    <lineage>
        <taxon>Bacteria</taxon>
        <taxon>Pseudomonadati</taxon>
        <taxon>Verrucomicrobiota</taxon>
        <taxon>Verrucomicrobiia</taxon>
        <taxon>Limisphaerales</taxon>
        <taxon>Limisphaeraceae</taxon>
        <taxon>Limisphaera</taxon>
    </lineage>
</organism>
<evidence type="ECO:0000313" key="2">
    <source>
        <dbReference type="EMBL" id="NGO39126.1"/>
    </source>
</evidence>
<accession>A0A6M1RHL4</accession>
<dbReference type="EMBL" id="JAAKYA010000045">
    <property type="protein sequence ID" value="NGO39126.1"/>
    <property type="molecule type" value="Genomic_DNA"/>
</dbReference>